<comment type="pathway">
    <text evidence="3">Glycerolipid metabolism; triacylglycerol biosynthesis.</text>
</comment>
<dbReference type="GO" id="GO:0005789">
    <property type="term" value="C:endoplasmic reticulum membrane"/>
    <property type="evidence" value="ECO:0007669"/>
    <property type="project" value="UniProtKB-SubCell"/>
</dbReference>
<reference evidence="13 14" key="1">
    <citation type="submission" date="2024-11" db="EMBL/GenBank/DDBJ databases">
        <title>Chromosome-level genome assembly of Eucalyptus globulus Labill. provides insights into its genome evolution.</title>
        <authorList>
            <person name="Li X."/>
        </authorList>
    </citation>
    <scope>NUCLEOTIDE SEQUENCE [LARGE SCALE GENOMIC DNA]</scope>
    <source>
        <strain evidence="13">CL2024</strain>
        <tissue evidence="13">Fresh tender leaves</tissue>
    </source>
</reference>
<evidence type="ECO:0000256" key="6">
    <source>
        <dbReference type="ARBA" id="ARBA00022824"/>
    </source>
</evidence>
<dbReference type="GO" id="GO:0004144">
    <property type="term" value="F:diacylglycerol O-acyltransferase activity"/>
    <property type="evidence" value="ECO:0007669"/>
    <property type="project" value="UniProtKB-EC"/>
</dbReference>
<comment type="pathway">
    <text evidence="4">Lipid metabolism.</text>
</comment>
<dbReference type="GO" id="GO:0047196">
    <property type="term" value="F:long-chain-alcohol O-fatty-acyltransferase activity"/>
    <property type="evidence" value="ECO:0007669"/>
    <property type="project" value="UniProtKB-EC"/>
</dbReference>
<evidence type="ECO:0000313" key="13">
    <source>
        <dbReference type="EMBL" id="KAL3724537.1"/>
    </source>
</evidence>
<dbReference type="PANTHER" id="PTHR31650">
    <property type="entry name" value="O-ACYLTRANSFERASE (WSD1-LIKE) FAMILY PROTEIN"/>
    <property type="match status" value="1"/>
</dbReference>
<dbReference type="InterPro" id="IPR009721">
    <property type="entry name" value="O-acyltransferase_WSD1_C"/>
</dbReference>
<dbReference type="GO" id="GO:0005886">
    <property type="term" value="C:plasma membrane"/>
    <property type="evidence" value="ECO:0007669"/>
    <property type="project" value="UniProtKB-SubCell"/>
</dbReference>
<gene>
    <name evidence="13" type="ORF">ACJRO7_029674</name>
</gene>
<evidence type="ECO:0008006" key="15">
    <source>
        <dbReference type="Google" id="ProtNLM"/>
    </source>
</evidence>
<evidence type="ECO:0000259" key="11">
    <source>
        <dbReference type="Pfam" id="PF03007"/>
    </source>
</evidence>
<evidence type="ECO:0000256" key="8">
    <source>
        <dbReference type="ARBA" id="ARBA00024360"/>
    </source>
</evidence>
<proteinExistence type="inferred from homology"/>
<comment type="catalytic activity">
    <reaction evidence="9">
        <text>a long chain fatty alcohol + a fatty acyl-CoA = a long-chain alcohol wax ester + CoA</text>
        <dbReference type="Rhea" id="RHEA:38443"/>
        <dbReference type="ChEBI" id="CHEBI:17135"/>
        <dbReference type="ChEBI" id="CHEBI:57287"/>
        <dbReference type="ChEBI" id="CHEBI:77636"/>
        <dbReference type="ChEBI" id="CHEBI:235323"/>
        <dbReference type="EC" id="2.3.1.75"/>
    </reaction>
</comment>
<comment type="subcellular location">
    <subcellularLocation>
        <location evidence="1">Cell membrane</location>
        <topology evidence="1">Single-pass membrane protein</topology>
    </subcellularLocation>
    <subcellularLocation>
        <location evidence="2">Endoplasmic reticulum membrane</location>
    </subcellularLocation>
</comment>
<dbReference type="AlphaFoldDB" id="A0ABD3JGB2"/>
<name>A0ABD3JGB2_EUCGL</name>
<organism evidence="13 14">
    <name type="scientific">Eucalyptus globulus</name>
    <name type="common">Tasmanian blue gum</name>
    <dbReference type="NCBI Taxonomy" id="34317"/>
    <lineage>
        <taxon>Eukaryota</taxon>
        <taxon>Viridiplantae</taxon>
        <taxon>Streptophyta</taxon>
        <taxon>Embryophyta</taxon>
        <taxon>Tracheophyta</taxon>
        <taxon>Spermatophyta</taxon>
        <taxon>Magnoliopsida</taxon>
        <taxon>eudicotyledons</taxon>
        <taxon>Gunneridae</taxon>
        <taxon>Pentapetalae</taxon>
        <taxon>rosids</taxon>
        <taxon>malvids</taxon>
        <taxon>Myrtales</taxon>
        <taxon>Myrtaceae</taxon>
        <taxon>Myrtoideae</taxon>
        <taxon>Eucalypteae</taxon>
        <taxon>Eucalyptus</taxon>
    </lineage>
</organism>
<dbReference type="Pfam" id="PF03007">
    <property type="entry name" value="WS_DGAT_cat"/>
    <property type="match status" value="1"/>
</dbReference>
<comment type="similarity">
    <text evidence="8">In the N-terminal section; belongs to the long-chain O-acyltransferase family.</text>
</comment>
<feature type="domain" description="O-acyltransferase WSD1 C-terminal" evidence="12">
    <location>
        <begin position="318"/>
        <end position="465"/>
    </location>
</feature>
<evidence type="ECO:0000256" key="9">
    <source>
        <dbReference type="ARBA" id="ARBA00047604"/>
    </source>
</evidence>
<accession>A0ABD3JGB2</accession>
<keyword evidence="7" id="KW-0012">Acyltransferase</keyword>
<evidence type="ECO:0000313" key="14">
    <source>
        <dbReference type="Proteomes" id="UP001634007"/>
    </source>
</evidence>
<evidence type="ECO:0000256" key="2">
    <source>
        <dbReference type="ARBA" id="ARBA00004586"/>
    </source>
</evidence>
<evidence type="ECO:0000259" key="12">
    <source>
        <dbReference type="Pfam" id="PF06974"/>
    </source>
</evidence>
<dbReference type="Pfam" id="PF06974">
    <property type="entry name" value="WS_DGAT_C"/>
    <property type="match status" value="1"/>
</dbReference>
<comment type="catalytic activity">
    <reaction evidence="10">
        <text>an acyl-CoA + a 1,2-diacyl-sn-glycerol = a triacyl-sn-glycerol + CoA</text>
        <dbReference type="Rhea" id="RHEA:10868"/>
        <dbReference type="ChEBI" id="CHEBI:17815"/>
        <dbReference type="ChEBI" id="CHEBI:57287"/>
        <dbReference type="ChEBI" id="CHEBI:58342"/>
        <dbReference type="ChEBI" id="CHEBI:64615"/>
        <dbReference type="EC" id="2.3.1.20"/>
    </reaction>
</comment>
<dbReference type="PANTHER" id="PTHR31650:SF78">
    <property type="entry name" value="DIACYLGLYCEROL O-ACYLTRANSFERASE"/>
    <property type="match status" value="1"/>
</dbReference>
<keyword evidence="5" id="KW-0808">Transferase</keyword>
<protein>
    <recommendedName>
        <fullName evidence="15">Diacylglycerol O-acyltransferase</fullName>
    </recommendedName>
</protein>
<sequence>MELIKEDDGLEPVSPTGQYFNSKVMSVSVLGILELEIPIDDSQAMALIKDVFLPINPRFSSIMVIGKKGARKWKKVEVEVENHVHVPSFSSPKGSSSPSENDSFLKSYISQIAKQPFPQGQPLWEVHIIKCPTSEAQGTVIFKLHHALGDGYSLVGALLSCLQRADDPSLPVTFPSVNKFSSANNDDRNIGLPKVVSGCFLPLVNTVRDFGGSVLKSTCFKDDLSPIRCGLESFRPFSLSAISFSLDRIKEIKSRLRVTINDVITGVIFLATRLYMQRGSPNSNLSSNSTALVLLNTRNLRDYKSVKDMVRPNSESPWGNNFAFLHVPIPKVKPSDSEFSNPLKFVHKAREAIKRKQSSFGVVLTGKLLEMMKKCRNPEVVARHINRTMRNSSMIISNVIGPMEKLSMANHPIKGMYFTVTGTPETLQVTMISYAGNLRVVVRAEQGFIDSELYTRSLHDALDMILHDACGKQ</sequence>
<evidence type="ECO:0000256" key="7">
    <source>
        <dbReference type="ARBA" id="ARBA00023315"/>
    </source>
</evidence>
<dbReference type="EMBL" id="JBJKBG010000008">
    <property type="protein sequence ID" value="KAL3724537.1"/>
    <property type="molecule type" value="Genomic_DNA"/>
</dbReference>
<evidence type="ECO:0000256" key="10">
    <source>
        <dbReference type="ARBA" id="ARBA00048109"/>
    </source>
</evidence>
<feature type="domain" description="O-acyltransferase WSD1-like N-terminal" evidence="11">
    <location>
        <begin position="97"/>
        <end position="264"/>
    </location>
</feature>
<evidence type="ECO:0000256" key="3">
    <source>
        <dbReference type="ARBA" id="ARBA00004771"/>
    </source>
</evidence>
<keyword evidence="14" id="KW-1185">Reference proteome</keyword>
<evidence type="ECO:0000256" key="4">
    <source>
        <dbReference type="ARBA" id="ARBA00005189"/>
    </source>
</evidence>
<keyword evidence="6" id="KW-0256">Endoplasmic reticulum</keyword>
<comment type="caution">
    <text evidence="13">The sequence shown here is derived from an EMBL/GenBank/DDBJ whole genome shotgun (WGS) entry which is preliminary data.</text>
</comment>
<dbReference type="Proteomes" id="UP001634007">
    <property type="component" value="Unassembled WGS sequence"/>
</dbReference>
<dbReference type="InterPro" id="IPR045034">
    <property type="entry name" value="O-acyltransferase_WSD1-like"/>
</dbReference>
<dbReference type="InterPro" id="IPR004255">
    <property type="entry name" value="O-acyltransferase_WSD1_N"/>
</dbReference>
<evidence type="ECO:0000256" key="5">
    <source>
        <dbReference type="ARBA" id="ARBA00022679"/>
    </source>
</evidence>
<evidence type="ECO:0000256" key="1">
    <source>
        <dbReference type="ARBA" id="ARBA00004162"/>
    </source>
</evidence>